<dbReference type="SUPFAM" id="SSF51197">
    <property type="entry name" value="Clavaminate synthase-like"/>
    <property type="match status" value="1"/>
</dbReference>
<keyword evidence="9" id="KW-1185">Reference proteome</keyword>
<comment type="cofactor">
    <cofactor evidence="1">
        <name>Fe(2+)</name>
        <dbReference type="ChEBI" id="CHEBI:29033"/>
    </cofactor>
</comment>
<evidence type="ECO:0000256" key="1">
    <source>
        <dbReference type="ARBA" id="ARBA00001954"/>
    </source>
</evidence>
<accession>A0A1G4M7V7</accession>
<evidence type="ECO:0000256" key="2">
    <source>
        <dbReference type="ARBA" id="ARBA00005896"/>
    </source>
</evidence>
<dbReference type="AlphaFoldDB" id="A0A1G4M7V7"/>
<evidence type="ECO:0000256" key="4">
    <source>
        <dbReference type="ARBA" id="ARBA00022964"/>
    </source>
</evidence>
<name>A0A1G4M7V7_LACFM</name>
<dbReference type="PANTHER" id="PTHR43779">
    <property type="entry name" value="DIOXYGENASE RV0097-RELATED"/>
    <property type="match status" value="1"/>
</dbReference>
<dbReference type="InterPro" id="IPR042098">
    <property type="entry name" value="TauD-like_sf"/>
</dbReference>
<feature type="domain" description="TauD/TfdA-like" evidence="7">
    <location>
        <begin position="23"/>
        <end position="361"/>
    </location>
</feature>
<dbReference type="PANTHER" id="PTHR43779:SF2">
    <property type="entry name" value="ALPHA-KETOGLUTARATE-DEPENDENT XANTHINE DIOXYGENASE XAN1"/>
    <property type="match status" value="1"/>
</dbReference>
<dbReference type="OMA" id="VFPMTWK"/>
<evidence type="ECO:0000313" key="8">
    <source>
        <dbReference type="EMBL" id="SCV99931.1"/>
    </source>
</evidence>
<organism evidence="8 9">
    <name type="scientific">Lachancea fermentati</name>
    <name type="common">Zygosaccharomyces fermentati</name>
    <dbReference type="NCBI Taxonomy" id="4955"/>
    <lineage>
        <taxon>Eukaryota</taxon>
        <taxon>Fungi</taxon>
        <taxon>Dikarya</taxon>
        <taxon>Ascomycota</taxon>
        <taxon>Saccharomycotina</taxon>
        <taxon>Saccharomycetes</taxon>
        <taxon>Saccharomycetales</taxon>
        <taxon>Saccharomycetaceae</taxon>
        <taxon>Lachancea</taxon>
    </lineage>
</organism>
<evidence type="ECO:0000259" key="7">
    <source>
        <dbReference type="Pfam" id="PF02668"/>
    </source>
</evidence>
<evidence type="ECO:0000256" key="5">
    <source>
        <dbReference type="ARBA" id="ARBA00023002"/>
    </source>
</evidence>
<dbReference type="EMBL" id="LT598489">
    <property type="protein sequence ID" value="SCV99931.1"/>
    <property type="molecule type" value="Genomic_DNA"/>
</dbReference>
<sequence length="402" mass="44803">MPITVTPLEGQPLGATIKLPEGCTDPSELSPEDFKDLYNALLTHLVIVIPGMEKLPPKSQWKLTTMFDPTCNQTGLAYGHGKEFRHEKSVLRRDGTSIPDQPQVQVLGQGSWPAGHYGLGDIDLRHPTHFDFHRNPLTDEQAFEQDMTRFYRWHIDSALYGLSPPVATTLLGIHVPPHSRKQKIVYEDNGDVLEVTQGATAFVSGEKAFQLLTPEEQERALGTTVVYAPHPYIFISPARATSDGLTMVSEGKEMPLDQLPPWEESKVKKLPLVWTNPVTKKHHLQVHGCCIHRLELPDGTTLELEDARKEVHRLMRPAISPENIYAHAWNKGDLAIFFNRGVWHSVTGQFLPGEKRLMHQCNIASGQDPFTLTDLNVKSPVHVSDQKPGVTLEASNSPSIAA</sequence>
<protein>
    <submittedName>
        <fullName evidence="8">LAFE_0B05688g1_1</fullName>
    </submittedName>
</protein>
<dbReference type="Gene3D" id="3.60.130.10">
    <property type="entry name" value="Clavaminate synthase-like"/>
    <property type="match status" value="1"/>
</dbReference>
<evidence type="ECO:0000256" key="3">
    <source>
        <dbReference type="ARBA" id="ARBA00022723"/>
    </source>
</evidence>
<evidence type="ECO:0000313" key="9">
    <source>
        <dbReference type="Proteomes" id="UP000190831"/>
    </source>
</evidence>
<keyword evidence="6" id="KW-0408">Iron</keyword>
<dbReference type="InterPro" id="IPR051178">
    <property type="entry name" value="TfdA_dioxygenase"/>
</dbReference>
<dbReference type="STRING" id="4955.A0A1G4M7V7"/>
<dbReference type="GO" id="GO:0051213">
    <property type="term" value="F:dioxygenase activity"/>
    <property type="evidence" value="ECO:0007669"/>
    <property type="project" value="UniProtKB-KW"/>
</dbReference>
<evidence type="ECO:0000256" key="6">
    <source>
        <dbReference type="ARBA" id="ARBA00023004"/>
    </source>
</evidence>
<dbReference type="OrthoDB" id="93019at2759"/>
<gene>
    <name evidence="8" type="ORF">LAFE_0B05688G</name>
</gene>
<keyword evidence="3" id="KW-0479">Metal-binding</keyword>
<reference evidence="9" key="1">
    <citation type="submission" date="2016-03" db="EMBL/GenBank/DDBJ databases">
        <authorList>
            <person name="Devillers H."/>
        </authorList>
    </citation>
    <scope>NUCLEOTIDE SEQUENCE [LARGE SCALE GENOMIC DNA]</scope>
</reference>
<dbReference type="GO" id="GO:0046872">
    <property type="term" value="F:metal ion binding"/>
    <property type="evidence" value="ECO:0007669"/>
    <property type="project" value="UniProtKB-KW"/>
</dbReference>
<dbReference type="Pfam" id="PF02668">
    <property type="entry name" value="TauD"/>
    <property type="match status" value="1"/>
</dbReference>
<keyword evidence="4" id="KW-0223">Dioxygenase</keyword>
<proteinExistence type="inferred from homology"/>
<dbReference type="Proteomes" id="UP000190831">
    <property type="component" value="Chromosome B"/>
</dbReference>
<dbReference type="InterPro" id="IPR003819">
    <property type="entry name" value="TauD/TfdA-like"/>
</dbReference>
<comment type="similarity">
    <text evidence="2">Belongs to the TfdA dioxygenase family.</text>
</comment>
<keyword evidence="5" id="KW-0560">Oxidoreductase</keyword>